<dbReference type="GO" id="GO:0046872">
    <property type="term" value="F:metal ion binding"/>
    <property type="evidence" value="ECO:0007669"/>
    <property type="project" value="UniProtKB-KW"/>
</dbReference>
<feature type="domain" description="Ferritin-like diiron" evidence="1">
    <location>
        <begin position="2"/>
        <end position="133"/>
    </location>
</feature>
<dbReference type="PROSITE" id="PS50905">
    <property type="entry name" value="FERRITIN_LIKE"/>
    <property type="match status" value="1"/>
</dbReference>
<dbReference type="PANTHER" id="PTHR43865:SF1">
    <property type="entry name" value="RUBRERYTHRIN-RELATED"/>
    <property type="match status" value="1"/>
</dbReference>
<dbReference type="Gene3D" id="2.20.28.10">
    <property type="match status" value="1"/>
</dbReference>
<accession>A0A1M7XZW4</accession>
<dbReference type="Gene3D" id="1.20.1260.10">
    <property type="match status" value="1"/>
</dbReference>
<name>A0A1M7XZW4_9FIRM</name>
<dbReference type="AlphaFoldDB" id="A0A1M7XZW4"/>
<dbReference type="SUPFAM" id="SSF57802">
    <property type="entry name" value="Rubredoxin-like"/>
    <property type="match status" value="1"/>
</dbReference>
<sequence length="177" mass="20035">MEFQDSKTYLNLQTALENELRTNALYGLFKKRSDQEILLEISGVFETISRNAQFIGERLRRILNDGDTSTFQNLVDAANQEAFVANDIYNEFSRVATEEGYNDLASLFNGIANIKLNHYSTLQTFADDMESNQLFCKPRENLWICLGCGNILSGICAPAICPICGYPQGYYQVYGCY</sequence>
<dbReference type="OrthoDB" id="9799749at2"/>
<dbReference type="EMBL" id="FRFD01000003">
    <property type="protein sequence ID" value="SHO44746.1"/>
    <property type="molecule type" value="Genomic_DNA"/>
</dbReference>
<dbReference type="InterPro" id="IPR052364">
    <property type="entry name" value="Rubrerythrin"/>
</dbReference>
<dbReference type="InterPro" id="IPR012347">
    <property type="entry name" value="Ferritin-like"/>
</dbReference>
<dbReference type="SUPFAM" id="SSF47240">
    <property type="entry name" value="Ferritin-like"/>
    <property type="match status" value="1"/>
</dbReference>
<evidence type="ECO:0000313" key="3">
    <source>
        <dbReference type="Proteomes" id="UP000184612"/>
    </source>
</evidence>
<evidence type="ECO:0000313" key="2">
    <source>
        <dbReference type="EMBL" id="SHO44746.1"/>
    </source>
</evidence>
<evidence type="ECO:0000259" key="1">
    <source>
        <dbReference type="PROSITE" id="PS50905"/>
    </source>
</evidence>
<reference evidence="2 3" key="1">
    <citation type="submission" date="2016-12" db="EMBL/GenBank/DDBJ databases">
        <authorList>
            <person name="Song W.-J."/>
            <person name="Kurnit D.M."/>
        </authorList>
    </citation>
    <scope>NUCLEOTIDE SEQUENCE [LARGE SCALE GENOMIC DNA]</scope>
    <source>
        <strain evidence="2 3">DSM 12503</strain>
    </source>
</reference>
<keyword evidence="3" id="KW-1185">Reference proteome</keyword>
<dbReference type="Proteomes" id="UP000184612">
    <property type="component" value="Unassembled WGS sequence"/>
</dbReference>
<proteinExistence type="predicted"/>
<dbReference type="InterPro" id="IPR009040">
    <property type="entry name" value="Ferritin-like_diiron"/>
</dbReference>
<organism evidence="2 3">
    <name type="scientific">Anaerocolumna xylanovorans DSM 12503</name>
    <dbReference type="NCBI Taxonomy" id="1121345"/>
    <lineage>
        <taxon>Bacteria</taxon>
        <taxon>Bacillati</taxon>
        <taxon>Bacillota</taxon>
        <taxon>Clostridia</taxon>
        <taxon>Lachnospirales</taxon>
        <taxon>Lachnospiraceae</taxon>
        <taxon>Anaerocolumna</taxon>
    </lineage>
</organism>
<protein>
    <submittedName>
        <fullName evidence="2">Rubrerythrin</fullName>
    </submittedName>
</protein>
<dbReference type="InterPro" id="IPR009078">
    <property type="entry name" value="Ferritin-like_SF"/>
</dbReference>
<gene>
    <name evidence="2" type="ORF">SAMN02745217_00709</name>
</gene>
<dbReference type="RefSeq" id="WP_073587389.1">
    <property type="nucleotide sequence ID" value="NZ_FRFD01000003.1"/>
</dbReference>
<dbReference type="STRING" id="1121345.SAMN02745217_00709"/>
<dbReference type="PANTHER" id="PTHR43865">
    <property type="entry name" value="RUBRERYTHRIN-RELATED"/>
    <property type="match status" value="1"/>
</dbReference>